<dbReference type="GO" id="GO:0005886">
    <property type="term" value="C:plasma membrane"/>
    <property type="evidence" value="ECO:0007669"/>
    <property type="project" value="UniProtKB-SubCell"/>
</dbReference>
<dbReference type="HAMAP" id="MF_02078">
    <property type="entry name" value="MurJ_MviN"/>
    <property type="match status" value="1"/>
</dbReference>
<evidence type="ECO:0000256" key="9">
    <source>
        <dbReference type="PIRNR" id="PIRNR002869"/>
    </source>
</evidence>
<keyword evidence="8 9" id="KW-0961">Cell wall biogenesis/degradation</keyword>
<evidence type="ECO:0000313" key="10">
    <source>
        <dbReference type="EMBL" id="OGD30177.1"/>
    </source>
</evidence>
<comment type="caution">
    <text evidence="10">The sequence shown here is derived from an EMBL/GenBank/DDBJ whole genome shotgun (WGS) entry which is preliminary data.</text>
</comment>
<dbReference type="GO" id="GO:0009252">
    <property type="term" value="P:peptidoglycan biosynthetic process"/>
    <property type="evidence" value="ECO:0007669"/>
    <property type="project" value="UniProtKB-UniRule"/>
</dbReference>
<dbReference type="AlphaFoldDB" id="A0A1F5BHV5"/>
<dbReference type="InterPro" id="IPR051050">
    <property type="entry name" value="Lipid_II_flippase_MurJ/MviN"/>
</dbReference>
<comment type="pathway">
    <text evidence="8">Cell wall biogenesis; peptidoglycan biosynthesis.</text>
</comment>
<protein>
    <recommendedName>
        <fullName evidence="8">Probable lipid II flippase MurJ</fullName>
    </recommendedName>
</protein>
<keyword evidence="2 8" id="KW-1003">Cell membrane</keyword>
<feature type="transmembrane region" description="Helical" evidence="8">
    <location>
        <begin position="389"/>
        <end position="413"/>
    </location>
</feature>
<feature type="transmembrane region" description="Helical" evidence="8">
    <location>
        <begin position="165"/>
        <end position="186"/>
    </location>
</feature>
<name>A0A1F5BHV5_9BACT</name>
<dbReference type="Proteomes" id="UP000179184">
    <property type="component" value="Unassembled WGS sequence"/>
</dbReference>
<feature type="transmembrane region" description="Helical" evidence="8">
    <location>
        <begin position="139"/>
        <end position="158"/>
    </location>
</feature>
<accession>A0A1F5BHV5</accession>
<feature type="transmembrane region" description="Helical" evidence="8">
    <location>
        <begin position="433"/>
        <end position="457"/>
    </location>
</feature>
<dbReference type="GO" id="GO:0008360">
    <property type="term" value="P:regulation of cell shape"/>
    <property type="evidence" value="ECO:0007669"/>
    <property type="project" value="UniProtKB-UniRule"/>
</dbReference>
<dbReference type="PRINTS" id="PR01806">
    <property type="entry name" value="VIRFACTRMVIN"/>
</dbReference>
<keyword evidence="7 8" id="KW-0472">Membrane</keyword>
<proteinExistence type="inferred from homology"/>
<dbReference type="UniPathway" id="UPA00219"/>
<evidence type="ECO:0000256" key="6">
    <source>
        <dbReference type="ARBA" id="ARBA00022989"/>
    </source>
</evidence>
<evidence type="ECO:0000256" key="5">
    <source>
        <dbReference type="ARBA" id="ARBA00022984"/>
    </source>
</evidence>
<feature type="transmembrane region" description="Helical" evidence="8">
    <location>
        <begin position="60"/>
        <end position="79"/>
    </location>
</feature>
<keyword evidence="3 8" id="KW-0812">Transmembrane</keyword>
<evidence type="ECO:0000256" key="3">
    <source>
        <dbReference type="ARBA" id="ARBA00022692"/>
    </source>
</evidence>
<keyword evidence="4 8" id="KW-0133">Cell shape</keyword>
<keyword evidence="6 8" id="KW-1133">Transmembrane helix</keyword>
<dbReference type="GO" id="GO:0071555">
    <property type="term" value="P:cell wall organization"/>
    <property type="evidence" value="ECO:0007669"/>
    <property type="project" value="UniProtKB-UniRule"/>
</dbReference>
<evidence type="ECO:0000256" key="1">
    <source>
        <dbReference type="ARBA" id="ARBA00004651"/>
    </source>
</evidence>
<comment type="function">
    <text evidence="8 9">Involved in peptidoglycan biosynthesis. Transports lipid-linked peptidoglycan precursors from the inner to the outer leaflet of the cytoplasmic membrane.</text>
</comment>
<feature type="transmembrane region" description="Helical" evidence="8">
    <location>
        <begin position="477"/>
        <end position="497"/>
    </location>
</feature>
<keyword evidence="8 9" id="KW-0813">Transport</keyword>
<feature type="transmembrane region" description="Helical" evidence="8">
    <location>
        <begin position="192"/>
        <end position="214"/>
    </location>
</feature>
<feature type="transmembrane region" description="Helical" evidence="8">
    <location>
        <begin position="12"/>
        <end position="33"/>
    </location>
</feature>
<dbReference type="CDD" id="cd13123">
    <property type="entry name" value="MATE_MurJ_like"/>
    <property type="match status" value="1"/>
</dbReference>
<comment type="subcellular location">
    <subcellularLocation>
        <location evidence="1 8">Cell membrane</location>
        <topology evidence="1 8">Multi-pass membrane protein</topology>
    </subcellularLocation>
</comment>
<dbReference type="InterPro" id="IPR004268">
    <property type="entry name" value="MurJ"/>
</dbReference>
<evidence type="ECO:0000256" key="2">
    <source>
        <dbReference type="ARBA" id="ARBA00022475"/>
    </source>
</evidence>
<evidence type="ECO:0000256" key="7">
    <source>
        <dbReference type="ARBA" id="ARBA00023136"/>
    </source>
</evidence>
<dbReference type="NCBIfam" id="TIGR01695">
    <property type="entry name" value="murJ_mviN"/>
    <property type="match status" value="1"/>
</dbReference>
<feature type="transmembrane region" description="Helical" evidence="8">
    <location>
        <begin position="99"/>
        <end position="119"/>
    </location>
</feature>
<feature type="transmembrane region" description="Helical" evidence="8">
    <location>
        <begin position="280"/>
        <end position="300"/>
    </location>
</feature>
<feature type="transmembrane region" description="Helical" evidence="8">
    <location>
        <begin position="235"/>
        <end position="260"/>
    </location>
</feature>
<gene>
    <name evidence="8" type="primary">murJ</name>
    <name evidence="10" type="ORF">A2W60_02160</name>
</gene>
<dbReference type="PANTHER" id="PTHR47019:SF1">
    <property type="entry name" value="LIPID II FLIPPASE MURJ"/>
    <property type="match status" value="1"/>
</dbReference>
<feature type="transmembrane region" description="Helical" evidence="8">
    <location>
        <begin position="503"/>
        <end position="524"/>
    </location>
</feature>
<keyword evidence="5 8" id="KW-0573">Peptidoglycan synthesis</keyword>
<reference evidence="10 11" key="1">
    <citation type="journal article" date="2016" name="Nat. Commun.">
        <title>Thousands of microbial genomes shed light on interconnected biogeochemical processes in an aquifer system.</title>
        <authorList>
            <person name="Anantharaman K."/>
            <person name="Brown C.T."/>
            <person name="Hug L.A."/>
            <person name="Sharon I."/>
            <person name="Castelle C.J."/>
            <person name="Probst A.J."/>
            <person name="Thomas B.C."/>
            <person name="Singh A."/>
            <person name="Wilkins M.J."/>
            <person name="Karaoz U."/>
            <person name="Brodie E.L."/>
            <person name="Williams K.H."/>
            <person name="Hubbard S.S."/>
            <person name="Banfield J.F."/>
        </authorList>
    </citation>
    <scope>NUCLEOTIDE SEQUENCE [LARGE SCALE GENOMIC DNA]</scope>
</reference>
<dbReference type="GO" id="GO:0015648">
    <property type="term" value="F:lipid-linked peptidoglycan transporter activity"/>
    <property type="evidence" value="ECO:0007669"/>
    <property type="project" value="UniProtKB-UniRule"/>
</dbReference>
<dbReference type="PANTHER" id="PTHR47019">
    <property type="entry name" value="LIPID II FLIPPASE MURJ"/>
    <property type="match status" value="1"/>
</dbReference>
<dbReference type="PIRSF" id="PIRSF002869">
    <property type="entry name" value="MviN"/>
    <property type="match status" value="1"/>
</dbReference>
<organism evidence="10 11">
    <name type="scientific">Candidatus Azambacteria bacterium RIFCSPHIGHO2_02_46_12</name>
    <dbReference type="NCBI Taxonomy" id="1797295"/>
    <lineage>
        <taxon>Bacteria</taxon>
        <taxon>Candidatus Azamiibacteriota</taxon>
    </lineage>
</organism>
<evidence type="ECO:0000313" key="11">
    <source>
        <dbReference type="Proteomes" id="UP000179184"/>
    </source>
</evidence>
<feature type="transmembrane region" description="Helical" evidence="8">
    <location>
        <begin position="355"/>
        <end position="377"/>
    </location>
</feature>
<sequence length="544" mass="59520">MLLNLLNGKSKSVASAAVLVGFFALLSRILGLLRDRILAGRFGAGDELDVYYAAFRLPDLVFNLFIFGSISVAFIPIFLETYRSDKQRGWETASRTLNFLLFSLIFISALLILAAPILIDKFIAPGFDPSKKAEVVAMSRILFLSPLFLGLSSFLTALLQTFRRFLITSLAPIMYNIGIIIGALFLVDFFGIYGLAWGVVLGAFLNFLIQLPAIREFGFKFRPRLDFWVPEVKKILRLMIPRTLGLATFQINSIVITAIISTLKAGSLTIFSFADNLQSLPVGIIGVAFSTAVFPALVGAAAKKQLNVFKDRFSATFRQIVFFMLPLAFLFFLLRDQIVYLVLRTGQFSRLDGRLTAAILGVFCFGVLTQGLSPLIAKSFYALQNTKTPAVIGAVSVGVNVVLAVLFIYLFSFGNLLSDFLADVFGLRSAGDFRIIALPVAVAVSSLFNTSLLLKFLSSRLGGFGYGEIASPVYKMLIASAAMAAGVYPLLYVLTAVMGEETFLAAFIQGFSAAVAGAAIYFLVAKLFRLREADAILRRLKNIF</sequence>
<dbReference type="Pfam" id="PF03023">
    <property type="entry name" value="MurJ"/>
    <property type="match status" value="1"/>
</dbReference>
<feature type="transmembrane region" description="Helical" evidence="8">
    <location>
        <begin position="320"/>
        <end position="343"/>
    </location>
</feature>
<dbReference type="EMBL" id="MEYN01000031">
    <property type="protein sequence ID" value="OGD30177.1"/>
    <property type="molecule type" value="Genomic_DNA"/>
</dbReference>
<evidence type="ECO:0000256" key="8">
    <source>
        <dbReference type="HAMAP-Rule" id="MF_02078"/>
    </source>
</evidence>
<comment type="similarity">
    <text evidence="8 9">Belongs to the MurJ/MviN family.</text>
</comment>
<evidence type="ECO:0000256" key="4">
    <source>
        <dbReference type="ARBA" id="ARBA00022960"/>
    </source>
</evidence>
<dbReference type="GO" id="GO:0034204">
    <property type="term" value="P:lipid translocation"/>
    <property type="evidence" value="ECO:0007669"/>
    <property type="project" value="TreeGrafter"/>
</dbReference>